<organism evidence="2 3">
    <name type="scientific">Sodiomyces alkalinus (strain CBS 110278 / VKM F-3762 / F11)</name>
    <name type="common">Alkaliphilic filamentous fungus</name>
    <dbReference type="NCBI Taxonomy" id="1314773"/>
    <lineage>
        <taxon>Eukaryota</taxon>
        <taxon>Fungi</taxon>
        <taxon>Dikarya</taxon>
        <taxon>Ascomycota</taxon>
        <taxon>Pezizomycotina</taxon>
        <taxon>Sordariomycetes</taxon>
        <taxon>Hypocreomycetidae</taxon>
        <taxon>Glomerellales</taxon>
        <taxon>Plectosphaerellaceae</taxon>
        <taxon>Sodiomyces</taxon>
    </lineage>
</organism>
<dbReference type="EMBL" id="ML119052">
    <property type="protein sequence ID" value="ROT41544.1"/>
    <property type="molecule type" value="Genomic_DNA"/>
</dbReference>
<accession>A0A3N2Q444</accession>
<sequence length="127" mass="13969">MLPRYRFGLFQGNHKNKEEGGRLRKGAVPFFLFLFLLCLLHLAMIPHTCLDTLSGREYSPLDSDSAFTPLLGRCVGPRADTGDNATALSFSLPRGRFNGFDFSSSSFSSYQCGIVPSSISARQLVLS</sequence>
<dbReference type="Proteomes" id="UP000272025">
    <property type="component" value="Unassembled WGS sequence"/>
</dbReference>
<gene>
    <name evidence="2" type="ORF">SODALDRAFT_122289</name>
</gene>
<name>A0A3N2Q444_SODAK</name>
<evidence type="ECO:0000313" key="2">
    <source>
        <dbReference type="EMBL" id="ROT41544.1"/>
    </source>
</evidence>
<protein>
    <submittedName>
        <fullName evidence="2">Uncharacterized protein</fullName>
    </submittedName>
</protein>
<evidence type="ECO:0000256" key="1">
    <source>
        <dbReference type="SAM" id="Phobius"/>
    </source>
</evidence>
<dbReference type="GeneID" id="39575113"/>
<keyword evidence="1" id="KW-0472">Membrane</keyword>
<feature type="transmembrane region" description="Helical" evidence="1">
    <location>
        <begin position="27"/>
        <end position="45"/>
    </location>
</feature>
<keyword evidence="1" id="KW-0812">Transmembrane</keyword>
<evidence type="ECO:0000313" key="3">
    <source>
        <dbReference type="Proteomes" id="UP000272025"/>
    </source>
</evidence>
<reference evidence="2 3" key="1">
    <citation type="journal article" date="2018" name="Mol. Ecol.">
        <title>The obligate alkalophilic soda-lake fungus Sodiomyces alkalinus has shifted to a protein diet.</title>
        <authorList>
            <person name="Grum-Grzhimaylo A.A."/>
            <person name="Falkoski D.L."/>
            <person name="van den Heuvel J."/>
            <person name="Valero-Jimenez C.A."/>
            <person name="Min B."/>
            <person name="Choi I.G."/>
            <person name="Lipzen A."/>
            <person name="Daum C.G."/>
            <person name="Aanen D.K."/>
            <person name="Tsang A."/>
            <person name="Henrissat B."/>
            <person name="Bilanenko E.N."/>
            <person name="de Vries R.P."/>
            <person name="van Kan J.A.L."/>
            <person name="Grigoriev I.V."/>
            <person name="Debets A.J.M."/>
        </authorList>
    </citation>
    <scope>NUCLEOTIDE SEQUENCE [LARGE SCALE GENOMIC DNA]</scope>
    <source>
        <strain evidence="2 3">F11</strain>
    </source>
</reference>
<dbReference type="RefSeq" id="XP_028469350.1">
    <property type="nucleotide sequence ID" value="XM_028606635.1"/>
</dbReference>
<keyword evidence="3" id="KW-1185">Reference proteome</keyword>
<proteinExistence type="predicted"/>
<keyword evidence="1" id="KW-1133">Transmembrane helix</keyword>
<dbReference type="AlphaFoldDB" id="A0A3N2Q444"/>